<evidence type="ECO:0000313" key="2">
    <source>
        <dbReference type="EMBL" id="PHU34367.1"/>
    </source>
</evidence>
<keyword evidence="1" id="KW-0812">Transmembrane</keyword>
<dbReference type="Proteomes" id="UP000224317">
    <property type="component" value="Unassembled WGS sequence"/>
</dbReference>
<keyword evidence="1" id="KW-1133">Transmembrane helix</keyword>
<keyword evidence="4" id="KW-1185">Reference proteome</keyword>
<accession>A0A2G3E8H5</accession>
<reference evidence="3" key="2">
    <citation type="submission" date="2017-10" db="EMBL/GenBank/DDBJ databases">
        <authorList>
            <person name="Banno H."/>
            <person name="Chua N.-H."/>
        </authorList>
    </citation>
    <scope>NUCLEOTIDE SEQUENCE [LARGE SCALE GENOMIC DNA]</scope>
    <source>
        <strain evidence="3">JK10</strain>
        <strain evidence="2">JK626</strain>
    </source>
</reference>
<dbReference type="EMBL" id="PDYF01000026">
    <property type="protein sequence ID" value="PHU34367.1"/>
    <property type="molecule type" value="Genomic_DNA"/>
</dbReference>
<keyword evidence="1" id="KW-0472">Membrane</keyword>
<evidence type="ECO:0000256" key="1">
    <source>
        <dbReference type="SAM" id="Phobius"/>
    </source>
</evidence>
<proteinExistence type="predicted"/>
<reference evidence="3" key="1">
    <citation type="submission" date="2017-10" db="EMBL/GenBank/DDBJ databases">
        <title>Resolving the taxonomy of Roseburia spp., Eubacterium rectale and Agathobacter spp. through phylogenomic analysis.</title>
        <authorList>
            <person name="Sheridan P.O."/>
            <person name="Walker A.W."/>
            <person name="Duncan S.H."/>
            <person name="Scott K.P."/>
            <person name="Toole P.W.O."/>
            <person name="Luis P."/>
            <person name="Flint H.J."/>
        </authorList>
    </citation>
    <scope>NUCLEOTIDE SEQUENCE [LARGE SCALE GENOMIC DNA]</scope>
    <source>
        <strain evidence="3">JK10</strain>
        <strain evidence="2">JK626</strain>
    </source>
</reference>
<dbReference type="STRING" id="46206.SAMN02910377_01526"/>
<gene>
    <name evidence="3" type="ORF">CSX00_09805</name>
    <name evidence="2" type="ORF">CSX01_10640</name>
</gene>
<sequence>MGILFFILFFMIFGKMIGFAFRATWGILKIGLFIVFLPLMLVAMVFGGLLYIAFPILIIVGIISLIASAVK</sequence>
<protein>
    <submittedName>
        <fullName evidence="3">Uncharacterized protein</fullName>
    </submittedName>
</protein>
<evidence type="ECO:0000313" key="3">
    <source>
        <dbReference type="EMBL" id="PHU39599.1"/>
    </source>
</evidence>
<name>A0A2G3E8H5_9FIRM</name>
<comment type="caution">
    <text evidence="3">The sequence shown here is derived from an EMBL/GenBank/DDBJ whole genome shotgun (WGS) entry which is preliminary data.</text>
</comment>
<dbReference type="EMBL" id="PDYH01000042">
    <property type="protein sequence ID" value="PHU39599.1"/>
    <property type="molecule type" value="Genomic_DNA"/>
</dbReference>
<dbReference type="AlphaFoldDB" id="A0A2G3E8H5"/>
<dbReference type="Proteomes" id="UP000225889">
    <property type="component" value="Unassembled WGS sequence"/>
</dbReference>
<organism evidence="3 4">
    <name type="scientific">Pseudobutyrivibrio ruminis</name>
    <dbReference type="NCBI Taxonomy" id="46206"/>
    <lineage>
        <taxon>Bacteria</taxon>
        <taxon>Bacillati</taxon>
        <taxon>Bacillota</taxon>
        <taxon>Clostridia</taxon>
        <taxon>Lachnospirales</taxon>
        <taxon>Lachnospiraceae</taxon>
        <taxon>Pseudobutyrivibrio</taxon>
    </lineage>
</organism>
<dbReference type="RefSeq" id="WP_090155271.1">
    <property type="nucleotide sequence ID" value="NZ_PDYF01000026.1"/>
</dbReference>
<feature type="transmembrane region" description="Helical" evidence="1">
    <location>
        <begin position="32"/>
        <end position="65"/>
    </location>
</feature>
<evidence type="ECO:0000313" key="4">
    <source>
        <dbReference type="Proteomes" id="UP000224317"/>
    </source>
</evidence>